<evidence type="ECO:0000313" key="2">
    <source>
        <dbReference type="EMBL" id="MFC5241807.1"/>
    </source>
</evidence>
<accession>A0ABW0DSK3</accession>
<organism evidence="2 3">
    <name type="scientific">Streptomyces atrovirens</name>
    <dbReference type="NCBI Taxonomy" id="285556"/>
    <lineage>
        <taxon>Bacteria</taxon>
        <taxon>Bacillati</taxon>
        <taxon>Actinomycetota</taxon>
        <taxon>Actinomycetes</taxon>
        <taxon>Kitasatosporales</taxon>
        <taxon>Streptomycetaceae</taxon>
        <taxon>Streptomyces</taxon>
    </lineage>
</organism>
<evidence type="ECO:0000313" key="3">
    <source>
        <dbReference type="Proteomes" id="UP001596035"/>
    </source>
</evidence>
<gene>
    <name evidence="2" type="ORF">ACFPWV_18070</name>
</gene>
<dbReference type="RefSeq" id="WP_344562281.1">
    <property type="nucleotide sequence ID" value="NZ_BAAATG010000023.1"/>
</dbReference>
<keyword evidence="1" id="KW-0472">Membrane</keyword>
<reference evidence="3" key="1">
    <citation type="journal article" date="2019" name="Int. J. Syst. Evol. Microbiol.">
        <title>The Global Catalogue of Microorganisms (GCM) 10K type strain sequencing project: providing services to taxonomists for standard genome sequencing and annotation.</title>
        <authorList>
            <consortium name="The Broad Institute Genomics Platform"/>
            <consortium name="The Broad Institute Genome Sequencing Center for Infectious Disease"/>
            <person name="Wu L."/>
            <person name="Ma J."/>
        </authorList>
    </citation>
    <scope>NUCLEOTIDE SEQUENCE [LARGE SCALE GENOMIC DNA]</scope>
    <source>
        <strain evidence="3">CGMCC 4.7131</strain>
    </source>
</reference>
<feature type="transmembrane region" description="Helical" evidence="1">
    <location>
        <begin position="25"/>
        <end position="48"/>
    </location>
</feature>
<keyword evidence="3" id="KW-1185">Reference proteome</keyword>
<dbReference type="InterPro" id="IPR039708">
    <property type="entry name" value="MT1774/Rv1733c-like"/>
</dbReference>
<sequence length="194" mass="20852">MDGSRRTAKRFWRWRKNPLRRRDDIIEAWVVLAVWAVIAVGGTIVGLLTAHAADEVFARQRAERCSVRAVLVTDDVPVDPSRGGTADGTITARVRWTDPDGSVHTDKTSVDTGLTAGSGLTVWTNGRGEVVAEPPTPTEAAVEAGLLATAAALAFAGLAFGAGALARWRLDQKRMAEWGKEWSLVGPQWGHKTG</sequence>
<name>A0ABW0DSK3_9ACTN</name>
<comment type="caution">
    <text evidence="2">The sequence shown here is derived from an EMBL/GenBank/DDBJ whole genome shotgun (WGS) entry which is preliminary data.</text>
</comment>
<keyword evidence="1" id="KW-1133">Transmembrane helix</keyword>
<feature type="transmembrane region" description="Helical" evidence="1">
    <location>
        <begin position="144"/>
        <end position="166"/>
    </location>
</feature>
<dbReference type="PANTHER" id="PTHR42305">
    <property type="entry name" value="MEMBRANE PROTEIN RV1733C-RELATED"/>
    <property type="match status" value="1"/>
</dbReference>
<dbReference type="EMBL" id="JBHSKN010000016">
    <property type="protein sequence ID" value="MFC5241807.1"/>
    <property type="molecule type" value="Genomic_DNA"/>
</dbReference>
<proteinExistence type="predicted"/>
<keyword evidence="1" id="KW-0812">Transmembrane</keyword>
<dbReference type="PANTHER" id="PTHR42305:SF1">
    <property type="entry name" value="MEMBRANE PROTEIN RV1733C-RELATED"/>
    <property type="match status" value="1"/>
</dbReference>
<protein>
    <submittedName>
        <fullName evidence="2">Uncharacterized protein</fullName>
    </submittedName>
</protein>
<dbReference type="Proteomes" id="UP001596035">
    <property type="component" value="Unassembled WGS sequence"/>
</dbReference>
<evidence type="ECO:0000256" key="1">
    <source>
        <dbReference type="SAM" id="Phobius"/>
    </source>
</evidence>